<evidence type="ECO:0000256" key="4">
    <source>
        <dbReference type="PIRSR" id="PIRSR015582-1"/>
    </source>
</evidence>
<gene>
    <name evidence="7" type="ORF">HQ497_00855</name>
</gene>
<evidence type="ECO:0000256" key="1">
    <source>
        <dbReference type="ARBA" id="ARBA00001946"/>
    </source>
</evidence>
<accession>A0A973A8L5</accession>
<dbReference type="PANTHER" id="PTHR32308">
    <property type="entry name" value="LYASE BETA SUBUNIT, PUTATIVE (AFU_ORTHOLOGUE AFUA_4G13030)-RELATED"/>
    <property type="match status" value="1"/>
</dbReference>
<dbReference type="Proteomes" id="UP000754644">
    <property type="component" value="Unassembled WGS sequence"/>
</dbReference>
<feature type="binding site" evidence="4">
    <location>
        <position position="76"/>
    </location>
    <ligand>
        <name>substrate</name>
    </ligand>
</feature>
<keyword evidence="2 5" id="KW-0479">Metal-binding</keyword>
<dbReference type="SUPFAM" id="SSF51621">
    <property type="entry name" value="Phosphoenolpyruvate/pyruvate domain"/>
    <property type="match status" value="1"/>
</dbReference>
<dbReference type="EMBL" id="JABMOJ010000035">
    <property type="protein sequence ID" value="NQV63886.1"/>
    <property type="molecule type" value="Genomic_DNA"/>
</dbReference>
<reference evidence="7" key="1">
    <citation type="submission" date="2020-05" db="EMBL/GenBank/DDBJ databases">
        <title>Sulfur intermediates as new biogeochemical hubs in an aquatic model microbial ecosystem.</title>
        <authorList>
            <person name="Vigneron A."/>
        </authorList>
    </citation>
    <scope>NUCLEOTIDE SEQUENCE</scope>
    <source>
        <strain evidence="7">Bin.250</strain>
    </source>
</reference>
<feature type="binding site" evidence="5">
    <location>
        <position position="141"/>
    </location>
    <ligand>
        <name>Mg(2+)</name>
        <dbReference type="ChEBI" id="CHEBI:18420"/>
    </ligand>
</feature>
<evidence type="ECO:0000256" key="2">
    <source>
        <dbReference type="ARBA" id="ARBA00022723"/>
    </source>
</evidence>
<dbReference type="GO" id="GO:0016829">
    <property type="term" value="F:lyase activity"/>
    <property type="evidence" value="ECO:0007669"/>
    <property type="project" value="UniProtKB-KW"/>
</dbReference>
<dbReference type="Gene3D" id="3.20.20.60">
    <property type="entry name" value="Phosphoenolpyruvate-binding domains"/>
    <property type="match status" value="1"/>
</dbReference>
<comment type="cofactor">
    <cofactor evidence="1">
        <name>Mg(2+)</name>
        <dbReference type="ChEBI" id="CHEBI:18420"/>
    </cofactor>
</comment>
<name>A0A973A8L5_9GAMM</name>
<dbReference type="PIRSF" id="PIRSF015582">
    <property type="entry name" value="Cit_lyase_B"/>
    <property type="match status" value="1"/>
</dbReference>
<dbReference type="GO" id="GO:0000287">
    <property type="term" value="F:magnesium ion binding"/>
    <property type="evidence" value="ECO:0007669"/>
    <property type="project" value="TreeGrafter"/>
</dbReference>
<protein>
    <submittedName>
        <fullName evidence="7">CoA ester lyase</fullName>
    </submittedName>
</protein>
<dbReference type="InterPro" id="IPR040442">
    <property type="entry name" value="Pyrv_kinase-like_dom_sf"/>
</dbReference>
<evidence type="ECO:0000256" key="5">
    <source>
        <dbReference type="PIRSR" id="PIRSR015582-2"/>
    </source>
</evidence>
<proteinExistence type="predicted"/>
<sequence>MFQSSDPRQPRRLRRCQLSVPGSSAKMLGKAAALHCDGVILDLEDAVAPNAKVEARGLIVDAINGLDWQPKTVSVRINDVDTPYCHDDIIDVVSGAGQRLDTLVLAKAKSAQDVMFVHLLLNQLEAKLGLKRRIGIECLIEDVEGMLNVEQIAACSDRLESLVFGMGDYSASQGMDLQHIGAGSDAYPPDLWHYPRFKLTIACRANGLDPIDGPYANFRQTDELLIECQRAGVLGMAGKWAIHPDQVAIAEAVFSPSSVAVAVARKQKAAYQQALAAGQGAINVDGVMVDAASLRLQQNLLDRADLIGM</sequence>
<dbReference type="InterPro" id="IPR011206">
    <property type="entry name" value="Citrate_lyase_beta/mcl1/mcl2"/>
</dbReference>
<comment type="caution">
    <text evidence="7">The sequence shown here is derived from an EMBL/GenBank/DDBJ whole genome shotgun (WGS) entry which is preliminary data.</text>
</comment>
<feature type="binding site" evidence="5">
    <location>
        <position position="168"/>
    </location>
    <ligand>
        <name>Mg(2+)</name>
        <dbReference type="ChEBI" id="CHEBI:18420"/>
    </ligand>
</feature>
<dbReference type="PANTHER" id="PTHR32308:SF10">
    <property type="entry name" value="CITRATE LYASE SUBUNIT BETA"/>
    <property type="match status" value="1"/>
</dbReference>
<keyword evidence="7" id="KW-0456">Lyase</keyword>
<evidence type="ECO:0000256" key="3">
    <source>
        <dbReference type="ARBA" id="ARBA00022842"/>
    </source>
</evidence>
<dbReference type="InterPro" id="IPR005000">
    <property type="entry name" value="Aldolase/citrate-lyase_domain"/>
</dbReference>
<evidence type="ECO:0000259" key="6">
    <source>
        <dbReference type="Pfam" id="PF03328"/>
    </source>
</evidence>
<dbReference type="InterPro" id="IPR015813">
    <property type="entry name" value="Pyrv/PenolPyrv_kinase-like_dom"/>
</dbReference>
<organism evidence="7 8">
    <name type="scientific">SAR86 cluster bacterium</name>
    <dbReference type="NCBI Taxonomy" id="2030880"/>
    <lineage>
        <taxon>Bacteria</taxon>
        <taxon>Pseudomonadati</taxon>
        <taxon>Pseudomonadota</taxon>
        <taxon>Gammaproteobacteria</taxon>
        <taxon>SAR86 cluster</taxon>
    </lineage>
</organism>
<dbReference type="GO" id="GO:0006107">
    <property type="term" value="P:oxaloacetate metabolic process"/>
    <property type="evidence" value="ECO:0007669"/>
    <property type="project" value="TreeGrafter"/>
</dbReference>
<dbReference type="Pfam" id="PF03328">
    <property type="entry name" value="HpcH_HpaI"/>
    <property type="match status" value="1"/>
</dbReference>
<keyword evidence="3 5" id="KW-0460">Magnesium</keyword>
<feature type="binding site" evidence="4">
    <location>
        <position position="141"/>
    </location>
    <ligand>
        <name>substrate</name>
    </ligand>
</feature>
<dbReference type="AlphaFoldDB" id="A0A973A8L5"/>
<evidence type="ECO:0000313" key="8">
    <source>
        <dbReference type="Proteomes" id="UP000754644"/>
    </source>
</evidence>
<evidence type="ECO:0000313" key="7">
    <source>
        <dbReference type="EMBL" id="NQV63886.1"/>
    </source>
</evidence>
<feature type="domain" description="HpcH/HpaI aldolase/citrate lyase" evidence="6">
    <location>
        <begin position="18"/>
        <end position="244"/>
    </location>
</feature>